<reference evidence="2 3" key="1">
    <citation type="submission" date="2019-03" db="EMBL/GenBank/DDBJ databases">
        <title>Nematode-trapping fungi genome.</title>
        <authorList>
            <person name="Vidal-Diez De Ulzurrun G."/>
        </authorList>
    </citation>
    <scope>NUCLEOTIDE SEQUENCE [LARGE SCALE GENOMIC DNA]</scope>
    <source>
        <strain evidence="2 3">TWF154</strain>
    </source>
</reference>
<evidence type="ECO:0000313" key="3">
    <source>
        <dbReference type="Proteomes" id="UP000297595"/>
    </source>
</evidence>
<feature type="compositionally biased region" description="Low complexity" evidence="1">
    <location>
        <begin position="134"/>
        <end position="149"/>
    </location>
</feature>
<feature type="compositionally biased region" description="Basic and acidic residues" evidence="1">
    <location>
        <begin position="159"/>
        <end position="171"/>
    </location>
</feature>
<feature type="compositionally biased region" description="Low complexity" evidence="1">
    <location>
        <begin position="225"/>
        <end position="234"/>
    </location>
</feature>
<proteinExistence type="predicted"/>
<accession>A0A7C8KMT7</accession>
<feature type="region of interest" description="Disordered" evidence="1">
    <location>
        <begin position="117"/>
        <end position="374"/>
    </location>
</feature>
<evidence type="ECO:0000256" key="1">
    <source>
        <dbReference type="SAM" id="MobiDB-lite"/>
    </source>
</evidence>
<feature type="compositionally biased region" description="Polar residues" evidence="1">
    <location>
        <begin position="281"/>
        <end position="310"/>
    </location>
</feature>
<dbReference type="Proteomes" id="UP000297595">
    <property type="component" value="Unassembled WGS sequence"/>
</dbReference>
<feature type="compositionally biased region" description="Polar residues" evidence="1">
    <location>
        <begin position="242"/>
        <end position="251"/>
    </location>
</feature>
<feature type="compositionally biased region" description="Pro residues" evidence="1">
    <location>
        <begin position="343"/>
        <end position="353"/>
    </location>
</feature>
<feature type="compositionally biased region" description="Basic and acidic residues" evidence="1">
    <location>
        <begin position="209"/>
        <end position="221"/>
    </location>
</feature>
<feature type="compositionally biased region" description="Acidic residues" evidence="1">
    <location>
        <begin position="185"/>
        <end position="198"/>
    </location>
</feature>
<protein>
    <submittedName>
        <fullName evidence="2">Uncharacterized protein</fullName>
    </submittedName>
</protein>
<name>A0A7C8KMT7_ORBOL</name>
<dbReference type="AlphaFoldDB" id="A0A7C8KMT7"/>
<evidence type="ECO:0000313" key="2">
    <source>
        <dbReference type="EMBL" id="TGJ72648.1"/>
    </source>
</evidence>
<dbReference type="EMBL" id="SOZJ01000002">
    <property type="protein sequence ID" value="TGJ72648.1"/>
    <property type="molecule type" value="Genomic_DNA"/>
</dbReference>
<sequence>MSVNVVEKNLIDLQPQGNPTGPLSLSHYQRSDRKCITVQILPYTRPYVLPFSKVLTADDFINVISTLPEASATDAAEVKTKLQNGKWRIIDEAGLVVRIQDWEELVGEGAQVIVDTNGGVKRESERVDAPLPPTTTAATTSTTTVSADAGEPEAVSTNREQEKTKPAKHTVDQLASLVTRAAKDEPEEDHGEEQEERETTESHPQQQERTIEEPQRQEYRESVSQGQAPAAPAGDPEWASWDATNQKSQVAGSDWDATGPVAPVDEGWGSSSVSAPRDSDWGSSTPRDSEWGTTSSSTPRDSDWGSNSTFHPREKGGATIRWPRNSASNSDRSTYTPREPYSPSTPKPYPPITSKPYGKTWKVQRSTSPNGFSKGKFPKKVHLTFYAPFKLPRGFPPTPQPLYNRFSIPPETTMSQVALKVLSRHPFSNMPVPNGDFEPENHVFVFLELKEEIVDGKRVLERGRIMKVLGRTSMEEMGLSTEGGMEGVGRYYFIVKDFFARDLDFEGIERN</sequence>
<organism evidence="2 3">
    <name type="scientific">Orbilia oligospora</name>
    <name type="common">Nematode-trapping fungus</name>
    <name type="synonym">Arthrobotrys oligospora</name>
    <dbReference type="NCBI Taxonomy" id="2813651"/>
    <lineage>
        <taxon>Eukaryota</taxon>
        <taxon>Fungi</taxon>
        <taxon>Dikarya</taxon>
        <taxon>Ascomycota</taxon>
        <taxon>Pezizomycotina</taxon>
        <taxon>Orbiliomycetes</taxon>
        <taxon>Orbiliales</taxon>
        <taxon>Orbiliaceae</taxon>
        <taxon>Orbilia</taxon>
    </lineage>
</organism>
<comment type="caution">
    <text evidence="2">The sequence shown here is derived from an EMBL/GenBank/DDBJ whole genome shotgun (WGS) entry which is preliminary data.</text>
</comment>
<gene>
    <name evidence="2" type="ORF">EYR41_004525</name>
</gene>
<feature type="compositionally biased region" description="Polar residues" evidence="1">
    <location>
        <begin position="325"/>
        <end position="336"/>
    </location>
</feature>